<keyword evidence="2" id="KW-0175">Coiled coil</keyword>
<dbReference type="Gene3D" id="2.40.30.170">
    <property type="match status" value="1"/>
</dbReference>
<protein>
    <submittedName>
        <fullName evidence="4">Efflux RND transporter periplasmic adaptor subunit</fullName>
    </submittedName>
</protein>
<accession>A0ABU9TX57</accession>
<dbReference type="Gene3D" id="2.40.50.100">
    <property type="match status" value="1"/>
</dbReference>
<evidence type="ECO:0000313" key="4">
    <source>
        <dbReference type="EMBL" id="MEM5549361.1"/>
    </source>
</evidence>
<dbReference type="InterPro" id="IPR006143">
    <property type="entry name" value="RND_pump_MFP"/>
</dbReference>
<gene>
    <name evidence="4" type="ORF">WNY63_01255</name>
</gene>
<evidence type="ECO:0000256" key="2">
    <source>
        <dbReference type="SAM" id="Coils"/>
    </source>
</evidence>
<evidence type="ECO:0000313" key="5">
    <source>
        <dbReference type="Proteomes" id="UP001388366"/>
    </source>
</evidence>
<feature type="coiled-coil region" evidence="2">
    <location>
        <begin position="117"/>
        <end position="144"/>
    </location>
</feature>
<sequence>MLKMFYGIKGRWFLTLSMIMLIVLAGYFITPSSKANSEPTSSSAKPLPLISVTPITPKLMNTKLELSGVVKPIENTDIAFEVAGKVIYLHPSFIDGGIVKKGTVLIKLNPFDLTAAVTLAEAKVAKASAELEEEKAKASVAKATLLLANTPSTNPLAKREPQVKSAKALLLAAQTQLQIAQTNLARSAYRAPYDALVQNRAVGLGQVISQGQTLGRLANVAKAEVHVAIADNKLSVLPSLPINNVIINHHHVIHTGRLTRSIGTRSSSTRSAIYIVEITDPYGLLNQGKRIEFGEFVHVSVPTKHFENAAVVAQHMVTNSRIWALSANNTLQSIPVEILNMQKHNLMIQLPSDESIILVDKRPEIVRENMAVNVINSALATAPLEGNSL</sequence>
<keyword evidence="3" id="KW-0812">Transmembrane</keyword>
<evidence type="ECO:0000256" key="3">
    <source>
        <dbReference type="SAM" id="Phobius"/>
    </source>
</evidence>
<dbReference type="SUPFAM" id="SSF111369">
    <property type="entry name" value="HlyD-like secretion proteins"/>
    <property type="match status" value="1"/>
</dbReference>
<proteinExistence type="inferred from homology"/>
<dbReference type="Proteomes" id="UP001388366">
    <property type="component" value="Unassembled WGS sequence"/>
</dbReference>
<organism evidence="4 5">
    <name type="scientific">Pseudoalteromonas neustonica</name>
    <dbReference type="NCBI Taxonomy" id="1840331"/>
    <lineage>
        <taxon>Bacteria</taxon>
        <taxon>Pseudomonadati</taxon>
        <taxon>Pseudomonadota</taxon>
        <taxon>Gammaproteobacteria</taxon>
        <taxon>Alteromonadales</taxon>
        <taxon>Pseudoalteromonadaceae</taxon>
        <taxon>Pseudoalteromonas</taxon>
    </lineage>
</organism>
<dbReference type="RefSeq" id="WP_342883115.1">
    <property type="nucleotide sequence ID" value="NZ_JBBMQU010000002.1"/>
</dbReference>
<dbReference type="Gene3D" id="1.10.287.470">
    <property type="entry name" value="Helix hairpin bin"/>
    <property type="match status" value="1"/>
</dbReference>
<evidence type="ECO:0000256" key="1">
    <source>
        <dbReference type="ARBA" id="ARBA00009477"/>
    </source>
</evidence>
<comment type="caution">
    <text evidence="4">The sequence shown here is derived from an EMBL/GenBank/DDBJ whole genome shotgun (WGS) entry which is preliminary data.</text>
</comment>
<dbReference type="PANTHER" id="PTHR30469">
    <property type="entry name" value="MULTIDRUG RESISTANCE PROTEIN MDTA"/>
    <property type="match status" value="1"/>
</dbReference>
<reference evidence="4 5" key="1">
    <citation type="submission" date="2024-03" db="EMBL/GenBank/DDBJ databases">
        <title>Community enrichment and isolation of bacterial strains for fucoidan degradation.</title>
        <authorList>
            <person name="Sichert A."/>
        </authorList>
    </citation>
    <scope>NUCLEOTIDE SEQUENCE [LARGE SCALE GENOMIC DNA]</scope>
    <source>
        <strain evidence="4 5">AS81</strain>
    </source>
</reference>
<keyword evidence="3" id="KW-0472">Membrane</keyword>
<dbReference type="PANTHER" id="PTHR30469:SF15">
    <property type="entry name" value="HLYD FAMILY OF SECRETION PROTEINS"/>
    <property type="match status" value="1"/>
</dbReference>
<keyword evidence="5" id="KW-1185">Reference proteome</keyword>
<dbReference type="EMBL" id="JBBMQU010000002">
    <property type="protein sequence ID" value="MEM5549361.1"/>
    <property type="molecule type" value="Genomic_DNA"/>
</dbReference>
<keyword evidence="3" id="KW-1133">Transmembrane helix</keyword>
<comment type="similarity">
    <text evidence="1">Belongs to the membrane fusion protein (MFP) (TC 8.A.1) family.</text>
</comment>
<feature type="transmembrane region" description="Helical" evidence="3">
    <location>
        <begin position="12"/>
        <end position="30"/>
    </location>
</feature>
<dbReference type="NCBIfam" id="TIGR01730">
    <property type="entry name" value="RND_mfp"/>
    <property type="match status" value="1"/>
</dbReference>
<name>A0ABU9TX57_9GAMM</name>